<keyword evidence="3" id="KW-1185">Reference proteome</keyword>
<dbReference type="OrthoDB" id="2748312at2759"/>
<feature type="signal peptide" evidence="1">
    <location>
        <begin position="1"/>
        <end position="18"/>
    </location>
</feature>
<evidence type="ECO:0000313" key="2">
    <source>
        <dbReference type="EMBL" id="KPA35569.1"/>
    </source>
</evidence>
<proteinExistence type="predicted"/>
<name>A0A0M9ELL7_FUSLA</name>
<gene>
    <name evidence="2" type="ORF">FLAG1_11720</name>
</gene>
<dbReference type="AlphaFoldDB" id="A0A0M9ELL7"/>
<accession>A0A0M9ELL7</accession>
<keyword evidence="1" id="KW-0732">Signal</keyword>
<evidence type="ECO:0000313" key="3">
    <source>
        <dbReference type="Proteomes" id="UP000037904"/>
    </source>
</evidence>
<organism evidence="2 3">
    <name type="scientific">Fusarium langsethiae</name>
    <dbReference type="NCBI Taxonomy" id="179993"/>
    <lineage>
        <taxon>Eukaryota</taxon>
        <taxon>Fungi</taxon>
        <taxon>Dikarya</taxon>
        <taxon>Ascomycota</taxon>
        <taxon>Pezizomycotina</taxon>
        <taxon>Sordariomycetes</taxon>
        <taxon>Hypocreomycetidae</taxon>
        <taxon>Hypocreales</taxon>
        <taxon>Nectriaceae</taxon>
        <taxon>Fusarium</taxon>
    </lineage>
</organism>
<reference evidence="2 3" key="1">
    <citation type="submission" date="2015-04" db="EMBL/GenBank/DDBJ databases">
        <title>The draft genome sequence of Fusarium langsethiae, a T-2/HT-2 mycotoxin producer.</title>
        <authorList>
            <person name="Lysoe E."/>
            <person name="Divon H.H."/>
            <person name="Terzi V."/>
            <person name="Orru L."/>
            <person name="Lamontanara A."/>
            <person name="Kolseth A.-K."/>
            <person name="Frandsen R.J."/>
            <person name="Nielsen K."/>
            <person name="Thrane U."/>
        </authorList>
    </citation>
    <scope>NUCLEOTIDE SEQUENCE [LARGE SCALE GENOMIC DNA]</scope>
    <source>
        <strain evidence="2 3">Fl201059</strain>
    </source>
</reference>
<comment type="caution">
    <text evidence="2">The sequence shown here is derived from an EMBL/GenBank/DDBJ whole genome shotgun (WGS) entry which is preliminary data.</text>
</comment>
<protein>
    <submittedName>
        <fullName evidence="2">Uncharacterized protein</fullName>
    </submittedName>
</protein>
<evidence type="ECO:0000256" key="1">
    <source>
        <dbReference type="SAM" id="SignalP"/>
    </source>
</evidence>
<sequence length="260" mass="27641">MLASRILPLAFWAVRSIALSGEMLQFNTGPDMISMADAALNNILIPDVASNFSELIEGNNQMESLGLNPRQRQCIPVQMVRGAVPKETPVFQAAAVAVMPNNVAQANATTHPPKSAAAAVSPVRKGRTALMVAAAKAVNQNAVPLDVITPRLQSVVKARVYTVPKATIACPAVDAVQLVRSGVGIALFGLVKRAKSVAQMDIAQTLQQRNAARMEPVKKGQLVAKMNAVGQVATVHLTATVKHVLLLQEVSRRPTQLPEL</sequence>
<dbReference type="Proteomes" id="UP000037904">
    <property type="component" value="Unassembled WGS sequence"/>
</dbReference>
<feature type="chain" id="PRO_5005834731" evidence="1">
    <location>
        <begin position="19"/>
        <end position="260"/>
    </location>
</feature>
<dbReference type="EMBL" id="JXCE01001024">
    <property type="protein sequence ID" value="KPA35569.1"/>
    <property type="molecule type" value="Genomic_DNA"/>
</dbReference>